<comment type="caution">
    <text evidence="2">The sequence shown here is derived from an EMBL/GenBank/DDBJ whole genome shotgun (WGS) entry which is preliminary data.</text>
</comment>
<evidence type="ECO:0000259" key="1">
    <source>
        <dbReference type="Pfam" id="PF12777"/>
    </source>
</evidence>
<dbReference type="InterPro" id="IPR026983">
    <property type="entry name" value="DHC"/>
</dbReference>
<dbReference type="PANTHER" id="PTHR22878:SF70">
    <property type="entry name" value="DYNEIN HEAVY CHAIN 2, AXONEMAL"/>
    <property type="match status" value="1"/>
</dbReference>
<dbReference type="PANTHER" id="PTHR22878">
    <property type="entry name" value="DYNEIN HEAVY CHAIN 6, AXONEMAL-LIKE-RELATED"/>
    <property type="match status" value="1"/>
</dbReference>
<dbReference type="Gene3D" id="1.20.920.60">
    <property type="match status" value="1"/>
</dbReference>
<sequence length="116" mass="13076">MAELAQADLALAMPALEDAMRALESLNKKDITEIKSYGKPPTMVEIVMSAVMILRGAEPTWAEAKKHLSDPDFIKQLINFDKDNISDRTLKKITQYCAQDTFQPDYVGKVHISFFI</sequence>
<dbReference type="AlphaFoldDB" id="A0ABD2Q1X6"/>
<proteinExistence type="predicted"/>
<protein>
    <submittedName>
        <fullName evidence="2">Dynein heavy chain 2, axonemal</fullName>
    </submittedName>
</protein>
<dbReference type="EMBL" id="JBJKFK010001240">
    <property type="protein sequence ID" value="KAL3313635.1"/>
    <property type="molecule type" value="Genomic_DNA"/>
</dbReference>
<evidence type="ECO:0000313" key="2">
    <source>
        <dbReference type="EMBL" id="KAL3313635.1"/>
    </source>
</evidence>
<reference evidence="2 3" key="1">
    <citation type="submission" date="2024-11" db="EMBL/GenBank/DDBJ databases">
        <title>Adaptive evolution of stress response genes in parasites aligns with host niche diversity.</title>
        <authorList>
            <person name="Hahn C."/>
            <person name="Resl P."/>
        </authorList>
    </citation>
    <scope>NUCLEOTIDE SEQUENCE [LARGE SCALE GENOMIC DNA]</scope>
    <source>
        <strain evidence="2">EGGRZ-B1_66</strain>
        <tissue evidence="2">Body</tissue>
    </source>
</reference>
<dbReference type="Pfam" id="PF12777">
    <property type="entry name" value="MT"/>
    <property type="match status" value="1"/>
</dbReference>
<keyword evidence="3" id="KW-1185">Reference proteome</keyword>
<evidence type="ECO:0000313" key="3">
    <source>
        <dbReference type="Proteomes" id="UP001626550"/>
    </source>
</evidence>
<name>A0ABD2Q1X6_9PLAT</name>
<feature type="domain" description="Dynein heavy chain coiled coil stalk" evidence="1">
    <location>
        <begin position="6"/>
        <end position="108"/>
    </location>
</feature>
<dbReference type="Proteomes" id="UP001626550">
    <property type="component" value="Unassembled WGS sequence"/>
</dbReference>
<gene>
    <name evidence="2" type="primary">DNAH2_3</name>
    <name evidence="2" type="ORF">Ciccas_007762</name>
</gene>
<dbReference type="InterPro" id="IPR024743">
    <property type="entry name" value="Dynein_HC_stalk"/>
</dbReference>
<accession>A0ABD2Q1X6</accession>
<organism evidence="2 3">
    <name type="scientific">Cichlidogyrus casuarinus</name>
    <dbReference type="NCBI Taxonomy" id="1844966"/>
    <lineage>
        <taxon>Eukaryota</taxon>
        <taxon>Metazoa</taxon>
        <taxon>Spiralia</taxon>
        <taxon>Lophotrochozoa</taxon>
        <taxon>Platyhelminthes</taxon>
        <taxon>Monogenea</taxon>
        <taxon>Monopisthocotylea</taxon>
        <taxon>Dactylogyridea</taxon>
        <taxon>Ancyrocephalidae</taxon>
        <taxon>Cichlidogyrus</taxon>
    </lineage>
</organism>